<feature type="transmembrane region" description="Helical" evidence="1">
    <location>
        <begin position="79"/>
        <end position="106"/>
    </location>
</feature>
<organism evidence="3 4">
    <name type="scientific">Pseudomonas fluorescens</name>
    <dbReference type="NCBI Taxonomy" id="294"/>
    <lineage>
        <taxon>Bacteria</taxon>
        <taxon>Pseudomonadati</taxon>
        <taxon>Pseudomonadota</taxon>
        <taxon>Gammaproteobacteria</taxon>
        <taxon>Pseudomonadales</taxon>
        <taxon>Pseudomonadaceae</taxon>
        <taxon>Pseudomonas</taxon>
    </lineage>
</organism>
<sequence>MSTLLQRIFASVLLLVCVGLALMAWPYQAAFSYEPVGPRAFPLLMLALMGAALLYMVFRPAAIKHSDDEPPLDRETLTKIGICVVLLLVFAGTFEPLGFIVASIITGVPMARLYGGRWLPSVVIISLMAIGLYLLFDRVMDVPLPLGLLSVLEN</sequence>
<dbReference type="AlphaFoldDB" id="A0A423P0Z3"/>
<gene>
    <name evidence="3" type="ORF">BK673_21115</name>
</gene>
<feature type="domain" description="DUF1468" evidence="2">
    <location>
        <begin position="8"/>
        <end position="145"/>
    </location>
</feature>
<keyword evidence="1" id="KW-1133">Transmembrane helix</keyword>
<evidence type="ECO:0000313" key="4">
    <source>
        <dbReference type="Proteomes" id="UP000283619"/>
    </source>
</evidence>
<evidence type="ECO:0000256" key="1">
    <source>
        <dbReference type="SAM" id="Phobius"/>
    </source>
</evidence>
<evidence type="ECO:0000259" key="2">
    <source>
        <dbReference type="Pfam" id="PF07331"/>
    </source>
</evidence>
<dbReference type="EMBL" id="MOBZ01000018">
    <property type="protein sequence ID" value="ROO04757.1"/>
    <property type="molecule type" value="Genomic_DNA"/>
</dbReference>
<dbReference type="InterPro" id="IPR009936">
    <property type="entry name" value="DUF1468"/>
</dbReference>
<comment type="caution">
    <text evidence="3">The sequence shown here is derived from an EMBL/GenBank/DDBJ whole genome shotgun (WGS) entry which is preliminary data.</text>
</comment>
<evidence type="ECO:0000313" key="3">
    <source>
        <dbReference type="EMBL" id="ROO04757.1"/>
    </source>
</evidence>
<reference evidence="3 4" key="1">
    <citation type="submission" date="2016-10" db="EMBL/GenBank/DDBJ databases">
        <title>Comparative genome analysis of multiple Pseudomonas spp. focuses on biocontrol and plant growth promoting traits.</title>
        <authorList>
            <person name="Tao X.-Y."/>
            <person name="Taylor C.G."/>
        </authorList>
    </citation>
    <scope>NUCLEOTIDE SEQUENCE [LARGE SCALE GENOMIC DNA]</scope>
    <source>
        <strain evidence="3 4">36G2</strain>
    </source>
</reference>
<protein>
    <recommendedName>
        <fullName evidence="2">DUF1468 domain-containing protein</fullName>
    </recommendedName>
</protein>
<accession>A0A423P0Z3</accession>
<feature type="transmembrane region" description="Helical" evidence="1">
    <location>
        <begin position="118"/>
        <end position="136"/>
    </location>
</feature>
<dbReference type="Pfam" id="PF07331">
    <property type="entry name" value="TctB"/>
    <property type="match status" value="1"/>
</dbReference>
<dbReference type="Proteomes" id="UP000283619">
    <property type="component" value="Unassembled WGS sequence"/>
</dbReference>
<keyword evidence="1" id="KW-0812">Transmembrane</keyword>
<proteinExistence type="predicted"/>
<feature type="transmembrane region" description="Helical" evidence="1">
    <location>
        <begin position="40"/>
        <end position="58"/>
    </location>
</feature>
<name>A0A423P0Z3_PSEFL</name>
<keyword evidence="1" id="KW-0472">Membrane</keyword>
<dbReference type="RefSeq" id="WP_123594780.1">
    <property type="nucleotide sequence ID" value="NZ_MOBZ01000018.1"/>
</dbReference>